<evidence type="ECO:0000313" key="1">
    <source>
        <dbReference type="EMBL" id="SHF19193.1"/>
    </source>
</evidence>
<dbReference type="RefSeq" id="WP_073172580.1">
    <property type="nucleotide sequence ID" value="NZ_FQVE01000002.1"/>
</dbReference>
<dbReference type="EMBL" id="FQVE01000002">
    <property type="protein sequence ID" value="SHF19193.1"/>
    <property type="molecule type" value="Genomic_DNA"/>
</dbReference>
<proteinExistence type="predicted"/>
<protein>
    <submittedName>
        <fullName evidence="1">Uncharacterized protein</fullName>
    </submittedName>
</protein>
<organism evidence="1 2">
    <name type="scientific">Chryseobacterium vrystaatense</name>
    <dbReference type="NCBI Taxonomy" id="307480"/>
    <lineage>
        <taxon>Bacteria</taxon>
        <taxon>Pseudomonadati</taxon>
        <taxon>Bacteroidota</taxon>
        <taxon>Flavobacteriia</taxon>
        <taxon>Flavobacteriales</taxon>
        <taxon>Weeksellaceae</taxon>
        <taxon>Chryseobacterium group</taxon>
        <taxon>Chryseobacterium</taxon>
    </lineage>
</organism>
<name>A0A1M4ZMC3_9FLAO</name>
<reference evidence="2" key="1">
    <citation type="submission" date="2016-11" db="EMBL/GenBank/DDBJ databases">
        <authorList>
            <person name="Varghese N."/>
            <person name="Submissions S."/>
        </authorList>
    </citation>
    <scope>NUCLEOTIDE SEQUENCE [LARGE SCALE GENOMIC DNA]</scope>
    <source>
        <strain evidence="2">YR203</strain>
    </source>
</reference>
<accession>A0A1M4ZMC3</accession>
<evidence type="ECO:0000313" key="2">
    <source>
        <dbReference type="Proteomes" id="UP000184108"/>
    </source>
</evidence>
<dbReference type="AlphaFoldDB" id="A0A1M4ZMC3"/>
<dbReference type="Proteomes" id="UP000184108">
    <property type="component" value="Unassembled WGS sequence"/>
</dbReference>
<gene>
    <name evidence="1" type="ORF">SAMN02787073_1643</name>
</gene>
<sequence length="83" mass="9632">MENTKTNQCPEFPHFGASYPDATCIDGYLWDLDHVNDDGTLYGGGDDPCPFCNKEEFVEWLGDEWSRIDAETYIENLEEKYNR</sequence>